<evidence type="ECO:0000256" key="1">
    <source>
        <dbReference type="ARBA" id="ARBA00001947"/>
    </source>
</evidence>
<comment type="cofactor">
    <cofactor evidence="1">
        <name>Zn(2+)</name>
        <dbReference type="ChEBI" id="CHEBI:29105"/>
    </cofactor>
</comment>
<organism evidence="10">
    <name type="scientific">Cucumis melo</name>
    <name type="common">Muskmelon</name>
    <dbReference type="NCBI Taxonomy" id="3656"/>
    <lineage>
        <taxon>Eukaryota</taxon>
        <taxon>Viridiplantae</taxon>
        <taxon>Streptophyta</taxon>
        <taxon>Embryophyta</taxon>
        <taxon>Tracheophyta</taxon>
        <taxon>Spermatophyta</taxon>
        <taxon>Magnoliopsida</taxon>
        <taxon>eudicotyledons</taxon>
        <taxon>Gunneridae</taxon>
        <taxon>Pentapetalae</taxon>
        <taxon>rosids</taxon>
        <taxon>fabids</taxon>
        <taxon>Cucurbitales</taxon>
        <taxon>Cucurbitaceae</taxon>
        <taxon>Benincaseae</taxon>
        <taxon>Cucumis</taxon>
    </lineage>
</organism>
<evidence type="ECO:0000256" key="7">
    <source>
        <dbReference type="ARBA" id="ARBA00022833"/>
    </source>
</evidence>
<evidence type="ECO:0000256" key="6">
    <source>
        <dbReference type="ARBA" id="ARBA00022737"/>
    </source>
</evidence>
<evidence type="ECO:0000256" key="3">
    <source>
        <dbReference type="ARBA" id="ARBA00022602"/>
    </source>
</evidence>
<dbReference type="AlphaFoldDB" id="A0A9I9EDH6"/>
<keyword evidence="7" id="KW-0862">Zinc</keyword>
<dbReference type="SUPFAM" id="SSF56112">
    <property type="entry name" value="Protein kinase-like (PK-like)"/>
    <property type="match status" value="1"/>
</dbReference>
<dbReference type="InterPro" id="IPR008930">
    <property type="entry name" value="Terpenoid_cyclase/PrenylTrfase"/>
</dbReference>
<dbReference type="Gene3D" id="3.30.200.20">
    <property type="entry name" value="Phosphorylase Kinase, domain 1"/>
    <property type="match status" value="1"/>
</dbReference>
<sequence length="258" mass="29356">MGKQSYSFKISLPTVEPMNNSPHWHSEELMCTIEFWREAEILSKLHHPNVVAFYGVVQDGSGGTLATVTEFMCSFEGGIAGEPGSEAHDGYTFCGLATLILINEVHRLDLRSLLTMLFGFNATCYFDMLWIRLESISLHKDWVVFRQVGLECGFQGRTNKLVDGCYSFRQGGICSLLKILSLDIDEQSVQPYAREGSSFDDLSTSMPSIFFFSFQPIIRACYLHQYFLLTRQAPYTQSELDMFFILFEVDQVTYKGGW</sequence>
<feature type="domain" description="Prenyltransferase alpha-alpha toroid" evidence="8">
    <location>
        <begin position="74"/>
        <end position="193"/>
    </location>
</feature>
<dbReference type="Gramene" id="MELO3C032284.2.1">
    <property type="protein sequence ID" value="MELO3C032284.2.1"/>
    <property type="gene ID" value="MELO3C032284.2"/>
</dbReference>
<dbReference type="GO" id="GO:0004672">
    <property type="term" value="F:protein kinase activity"/>
    <property type="evidence" value="ECO:0007669"/>
    <property type="project" value="InterPro"/>
</dbReference>
<dbReference type="EnsemblPlants" id="MELO3C032284.2.1">
    <property type="protein sequence ID" value="MELO3C032284.2.1"/>
    <property type="gene ID" value="MELO3C032284.2"/>
</dbReference>
<keyword evidence="4" id="KW-0808">Transferase</keyword>
<name>A0A9I9EDH6_CUCME</name>
<dbReference type="GO" id="GO:0046872">
    <property type="term" value="F:metal ion binding"/>
    <property type="evidence" value="ECO:0007669"/>
    <property type="project" value="UniProtKB-KW"/>
</dbReference>
<keyword evidence="6" id="KW-0677">Repeat</keyword>
<protein>
    <recommendedName>
        <fullName evidence="11">Protein farnesyltransferase subunit beta</fullName>
    </recommendedName>
</protein>
<evidence type="ECO:0000256" key="4">
    <source>
        <dbReference type="ARBA" id="ARBA00022679"/>
    </source>
</evidence>
<keyword evidence="3" id="KW-0637">Prenyltransferase</keyword>
<evidence type="ECO:0000256" key="2">
    <source>
        <dbReference type="ARBA" id="ARBA00010497"/>
    </source>
</evidence>
<evidence type="ECO:0000259" key="9">
    <source>
        <dbReference type="Pfam" id="PF07714"/>
    </source>
</evidence>
<evidence type="ECO:0000256" key="5">
    <source>
        <dbReference type="ARBA" id="ARBA00022723"/>
    </source>
</evidence>
<dbReference type="SUPFAM" id="SSF48239">
    <property type="entry name" value="Terpenoid cyclases/Protein prenyltransferases"/>
    <property type="match status" value="1"/>
</dbReference>
<dbReference type="GO" id="GO:0005965">
    <property type="term" value="C:protein farnesyltransferase complex"/>
    <property type="evidence" value="ECO:0007669"/>
    <property type="project" value="TreeGrafter"/>
</dbReference>
<comment type="similarity">
    <text evidence="2">Belongs to the protein prenyltransferase subunit beta family.</text>
</comment>
<dbReference type="GO" id="GO:0004660">
    <property type="term" value="F:protein farnesyltransferase activity"/>
    <property type="evidence" value="ECO:0007669"/>
    <property type="project" value="TreeGrafter"/>
</dbReference>
<proteinExistence type="inferred from homology"/>
<dbReference type="InterPro" id="IPR011009">
    <property type="entry name" value="Kinase-like_dom_sf"/>
</dbReference>
<dbReference type="PANTHER" id="PTHR11774">
    <property type="entry name" value="GERANYLGERANYL TRANSFERASE TYPE BETA SUBUNIT"/>
    <property type="match status" value="1"/>
</dbReference>
<dbReference type="InterPro" id="IPR001330">
    <property type="entry name" value="Prenyltrans"/>
</dbReference>
<keyword evidence="5" id="KW-0479">Metal-binding</keyword>
<accession>A0A9I9EDH6</accession>
<reference evidence="10" key="1">
    <citation type="submission" date="2023-03" db="UniProtKB">
        <authorList>
            <consortium name="EnsemblPlants"/>
        </authorList>
    </citation>
    <scope>IDENTIFICATION</scope>
</reference>
<dbReference type="InterPro" id="IPR001245">
    <property type="entry name" value="Ser-Thr/Tyr_kinase_cat_dom"/>
</dbReference>
<dbReference type="Gene3D" id="1.50.10.20">
    <property type="match status" value="1"/>
</dbReference>
<feature type="domain" description="Serine-threonine/tyrosine-protein kinase catalytic" evidence="9">
    <location>
        <begin position="33"/>
        <end position="73"/>
    </location>
</feature>
<dbReference type="PANTHER" id="PTHR11774:SF6">
    <property type="entry name" value="PROTEIN FARNESYLTRANSFERASE SUBUNIT BETA"/>
    <property type="match status" value="1"/>
</dbReference>
<evidence type="ECO:0000259" key="8">
    <source>
        <dbReference type="Pfam" id="PF00432"/>
    </source>
</evidence>
<dbReference type="Pfam" id="PF07714">
    <property type="entry name" value="PK_Tyr_Ser-Thr"/>
    <property type="match status" value="1"/>
</dbReference>
<evidence type="ECO:0008006" key="11">
    <source>
        <dbReference type="Google" id="ProtNLM"/>
    </source>
</evidence>
<dbReference type="Pfam" id="PF00432">
    <property type="entry name" value="Prenyltrans"/>
    <property type="match status" value="1"/>
</dbReference>
<evidence type="ECO:0000313" key="10">
    <source>
        <dbReference type="EnsemblPlants" id="MELO3C032284.2.1"/>
    </source>
</evidence>
<dbReference type="InterPro" id="IPR045089">
    <property type="entry name" value="PGGT1B-like"/>
</dbReference>